<evidence type="ECO:0000313" key="2">
    <source>
        <dbReference type="EMBL" id="ORZ33196.1"/>
    </source>
</evidence>
<evidence type="ECO:0000313" key="3">
    <source>
        <dbReference type="Proteomes" id="UP000193411"/>
    </source>
</evidence>
<keyword evidence="3" id="KW-1185">Reference proteome</keyword>
<feature type="signal peptide" evidence="1">
    <location>
        <begin position="1"/>
        <end position="20"/>
    </location>
</feature>
<reference evidence="2 3" key="1">
    <citation type="submission" date="2016-07" db="EMBL/GenBank/DDBJ databases">
        <title>Pervasive Adenine N6-methylation of Active Genes in Fungi.</title>
        <authorList>
            <consortium name="DOE Joint Genome Institute"/>
            <person name="Mondo S.J."/>
            <person name="Dannebaum R.O."/>
            <person name="Kuo R.C."/>
            <person name="Labutti K."/>
            <person name="Haridas S."/>
            <person name="Kuo A."/>
            <person name="Salamov A."/>
            <person name="Ahrendt S.R."/>
            <person name="Lipzen A."/>
            <person name="Sullivan W."/>
            <person name="Andreopoulos W.B."/>
            <person name="Clum A."/>
            <person name="Lindquist E."/>
            <person name="Daum C."/>
            <person name="Ramamoorthy G.K."/>
            <person name="Gryganskyi A."/>
            <person name="Culley D."/>
            <person name="Magnuson J.K."/>
            <person name="James T.Y."/>
            <person name="O'Malley M.A."/>
            <person name="Stajich J.E."/>
            <person name="Spatafora J.W."/>
            <person name="Visel A."/>
            <person name="Grigoriev I.V."/>
        </authorList>
    </citation>
    <scope>NUCLEOTIDE SEQUENCE [LARGE SCALE GENOMIC DNA]</scope>
    <source>
        <strain evidence="2 3">PL171</strain>
    </source>
</reference>
<dbReference type="AlphaFoldDB" id="A0A1Y2HF55"/>
<name>A0A1Y2HF55_9FUNG</name>
<keyword evidence="1" id="KW-0732">Signal</keyword>
<dbReference type="EMBL" id="MCFL01000038">
    <property type="protein sequence ID" value="ORZ33196.1"/>
    <property type="molecule type" value="Genomic_DNA"/>
</dbReference>
<gene>
    <name evidence="2" type="ORF">BCR44DRAFT_1438927</name>
</gene>
<proteinExistence type="predicted"/>
<evidence type="ECO:0000256" key="1">
    <source>
        <dbReference type="SAM" id="SignalP"/>
    </source>
</evidence>
<accession>A0A1Y2HF55</accession>
<protein>
    <submittedName>
        <fullName evidence="2">Uncharacterized protein</fullName>
    </submittedName>
</protein>
<sequence length="83" mass="9039">MRRVAAVAVAAGATAWPTWAAVRGPCMQGELVDMRLREEMAVAGGSLGIAAGLPWMAARGTWAHAHARRQDWYPGLRLRRERG</sequence>
<comment type="caution">
    <text evidence="2">The sequence shown here is derived from an EMBL/GenBank/DDBJ whole genome shotgun (WGS) entry which is preliminary data.</text>
</comment>
<dbReference type="Proteomes" id="UP000193411">
    <property type="component" value="Unassembled WGS sequence"/>
</dbReference>
<feature type="chain" id="PRO_5012553585" evidence="1">
    <location>
        <begin position="21"/>
        <end position="83"/>
    </location>
</feature>
<organism evidence="2 3">
    <name type="scientific">Catenaria anguillulae PL171</name>
    <dbReference type="NCBI Taxonomy" id="765915"/>
    <lineage>
        <taxon>Eukaryota</taxon>
        <taxon>Fungi</taxon>
        <taxon>Fungi incertae sedis</taxon>
        <taxon>Blastocladiomycota</taxon>
        <taxon>Blastocladiomycetes</taxon>
        <taxon>Blastocladiales</taxon>
        <taxon>Catenariaceae</taxon>
        <taxon>Catenaria</taxon>
    </lineage>
</organism>